<feature type="compositionally biased region" description="Basic and acidic residues" evidence="1">
    <location>
        <begin position="407"/>
        <end position="424"/>
    </location>
</feature>
<feature type="region of interest" description="Disordered" evidence="1">
    <location>
        <begin position="1"/>
        <end position="57"/>
    </location>
</feature>
<dbReference type="PANTHER" id="PTHR13211">
    <property type="entry name" value="TELOMERASE CAJAL BODY PROTEIN 1"/>
    <property type="match status" value="1"/>
</dbReference>
<organism evidence="2 3">
    <name type="scientific">Bionectria ochroleuca</name>
    <name type="common">Gliocladium roseum</name>
    <dbReference type="NCBI Taxonomy" id="29856"/>
    <lineage>
        <taxon>Eukaryota</taxon>
        <taxon>Fungi</taxon>
        <taxon>Dikarya</taxon>
        <taxon>Ascomycota</taxon>
        <taxon>Pezizomycotina</taxon>
        <taxon>Sordariomycetes</taxon>
        <taxon>Hypocreomycetidae</taxon>
        <taxon>Hypocreales</taxon>
        <taxon>Bionectriaceae</taxon>
        <taxon>Clonostachys</taxon>
    </lineage>
</organism>
<dbReference type="AlphaFoldDB" id="A0A8H7TVT2"/>
<dbReference type="Gene3D" id="2.130.10.10">
    <property type="entry name" value="YVTN repeat-like/Quinoprotein amine dehydrogenase"/>
    <property type="match status" value="1"/>
</dbReference>
<dbReference type="SUPFAM" id="SSF50978">
    <property type="entry name" value="WD40 repeat-like"/>
    <property type="match status" value="1"/>
</dbReference>
<dbReference type="InterPro" id="IPR015943">
    <property type="entry name" value="WD40/YVTN_repeat-like_dom_sf"/>
</dbReference>
<sequence>MDDPQYGSSDRSTSTPSSSKAEPKAGPEIRLVAEIPNSTITNYQDTESQNSHDTKSGPDSFFTAVQWTADGSSLVATSSDKSIATFVIPDDLLQTSDPRPLVPQSLTKLPEQPRVVAPAPYFSLAEPATQTFLVACREHPLQLYHAFPTEGYSRPLCGYKLIKQETEAYITPSALVWDHSGTHFVCGSANRLDLFDVSRQGSDGPILTVPTIPSRRHVSKGGGVGMKGTVSSLATAPADANGSSIIAAGTWTRWVGLYDLYRENKTIANWSIAHAANEVSDVAIGGQGIAQTLWSPCGRYLVINERNANGLLLYDIRVTGQLLSILKGRGAGTQQRLHCDVFPSAEGGFEVWSGTQDGTVVVWDGVGLHSEYGMEPSWHWKAHQSPIGSTVVHSSGSVAATCSGGWEHPKTFESEDADEKHDVPRSQCSVLDESTLKIWSMTSPTQTEENTNST</sequence>
<gene>
    <name evidence="2" type="ORF">IM811_000911</name>
</gene>
<reference evidence="2" key="1">
    <citation type="submission" date="2020-10" db="EMBL/GenBank/DDBJ databases">
        <title>High-Quality Genome Resource of Clonostachys rosea strain S41 by Oxford Nanopore Long-Read Sequencing.</title>
        <authorList>
            <person name="Wang H."/>
        </authorList>
    </citation>
    <scope>NUCLEOTIDE SEQUENCE</scope>
    <source>
        <strain evidence="2">S41</strain>
    </source>
</reference>
<dbReference type="Proteomes" id="UP000616885">
    <property type="component" value="Unassembled WGS sequence"/>
</dbReference>
<feature type="compositionally biased region" description="Low complexity" evidence="1">
    <location>
        <begin position="8"/>
        <end position="19"/>
    </location>
</feature>
<protein>
    <submittedName>
        <fullName evidence="2">Uncharacterized protein</fullName>
    </submittedName>
</protein>
<feature type="region of interest" description="Disordered" evidence="1">
    <location>
        <begin position="406"/>
        <end position="427"/>
    </location>
</feature>
<dbReference type="InterPro" id="IPR036322">
    <property type="entry name" value="WD40_repeat_dom_sf"/>
</dbReference>
<dbReference type="InterPro" id="IPR051150">
    <property type="entry name" value="SWT21/TCAB1_mRNA_Telomere"/>
</dbReference>
<dbReference type="EMBL" id="JADCTT010000001">
    <property type="protein sequence ID" value="KAF9759217.1"/>
    <property type="molecule type" value="Genomic_DNA"/>
</dbReference>
<evidence type="ECO:0000256" key="1">
    <source>
        <dbReference type="SAM" id="MobiDB-lite"/>
    </source>
</evidence>
<evidence type="ECO:0000313" key="3">
    <source>
        <dbReference type="Proteomes" id="UP000616885"/>
    </source>
</evidence>
<evidence type="ECO:0000313" key="2">
    <source>
        <dbReference type="EMBL" id="KAF9759217.1"/>
    </source>
</evidence>
<comment type="caution">
    <text evidence="2">The sequence shown here is derived from an EMBL/GenBank/DDBJ whole genome shotgun (WGS) entry which is preliminary data.</text>
</comment>
<dbReference type="PANTHER" id="PTHR13211:SF0">
    <property type="entry name" value="TELOMERASE CAJAL BODY PROTEIN 1"/>
    <property type="match status" value="1"/>
</dbReference>
<proteinExistence type="predicted"/>
<name>A0A8H7TVT2_BIOOC</name>
<feature type="compositionally biased region" description="Polar residues" evidence="1">
    <location>
        <begin position="36"/>
        <end position="49"/>
    </location>
</feature>
<accession>A0A8H7TVT2</accession>